<name>A0A1I4PU89_9HYPH</name>
<reference evidence="3" key="1">
    <citation type="submission" date="2016-10" db="EMBL/GenBank/DDBJ databases">
        <authorList>
            <person name="Varghese N."/>
            <person name="Submissions S."/>
        </authorList>
    </citation>
    <scope>NUCLEOTIDE SEQUENCE [LARGE SCALE GENOMIC DNA]</scope>
    <source>
        <strain evidence="3">BL36</strain>
    </source>
</reference>
<evidence type="ECO:0000313" key="3">
    <source>
        <dbReference type="Proteomes" id="UP000199048"/>
    </source>
</evidence>
<evidence type="ECO:0000313" key="2">
    <source>
        <dbReference type="EMBL" id="SFM31116.1"/>
    </source>
</evidence>
<dbReference type="InterPro" id="IPR049945">
    <property type="entry name" value="AAA_22"/>
</dbReference>
<dbReference type="RefSeq" id="WP_092044035.1">
    <property type="nucleotide sequence ID" value="NZ_FOTK01000026.1"/>
</dbReference>
<dbReference type="Proteomes" id="UP000199048">
    <property type="component" value="Unassembled WGS sequence"/>
</dbReference>
<dbReference type="Pfam" id="PF13401">
    <property type="entry name" value="AAA_22"/>
    <property type="match status" value="1"/>
</dbReference>
<dbReference type="OrthoDB" id="5288220at2"/>
<gene>
    <name evidence="2" type="ORF">SAMN05192568_102657</name>
</gene>
<feature type="domain" description="ORC1/DEAH AAA+ ATPase" evidence="1">
    <location>
        <begin position="77"/>
        <end position="217"/>
    </location>
</feature>
<sequence>MNGRRTGAGFENALPLINDPNAAFEAMRAKMPARDQEIMRRLDALEEVYVECGRDKVLSEAFATFMRKYLTRKLQRRKHANVFFLTGPSGAGKTEAVERLLRQHPALQPEQTSYGIRKRYVSISLKGYVLPRIIAENIMTAAGHPVGKTGRGDAWNHVTDALMRRGVSLVHIDETQHIVKDKGKEGENEELANAIKGISNSPTWPIAFVLSGLPRIIKLPFDDEQFERRYRWVDFPDLDMDKERMLVVRILRKLTAAVGMNIGNMSDTDTPERLAHSCRNRYARVCEGVVEAIHLALDADLGTTELTREHFAQAWTNQTRAAKVKLYNPFIVDDWSGLPAGSYLGVPGDERE</sequence>
<dbReference type="SUPFAM" id="SSF52540">
    <property type="entry name" value="P-loop containing nucleoside triphosphate hydrolases"/>
    <property type="match status" value="1"/>
</dbReference>
<dbReference type="Gene3D" id="3.40.50.300">
    <property type="entry name" value="P-loop containing nucleotide triphosphate hydrolases"/>
    <property type="match status" value="1"/>
</dbReference>
<dbReference type="InterPro" id="IPR027417">
    <property type="entry name" value="P-loop_NTPase"/>
</dbReference>
<dbReference type="EMBL" id="FOTK01000026">
    <property type="protein sequence ID" value="SFM31116.1"/>
    <property type="molecule type" value="Genomic_DNA"/>
</dbReference>
<evidence type="ECO:0000259" key="1">
    <source>
        <dbReference type="Pfam" id="PF13401"/>
    </source>
</evidence>
<protein>
    <submittedName>
        <fullName evidence="2">TniB protein</fullName>
    </submittedName>
</protein>
<dbReference type="STRING" id="582667.SAMN05192568_102657"/>
<accession>A0A1I4PU89</accession>
<dbReference type="GO" id="GO:0016887">
    <property type="term" value="F:ATP hydrolysis activity"/>
    <property type="evidence" value="ECO:0007669"/>
    <property type="project" value="InterPro"/>
</dbReference>
<organism evidence="2 3">
    <name type="scientific">Methylobacterium pseudosasicola</name>
    <dbReference type="NCBI Taxonomy" id="582667"/>
    <lineage>
        <taxon>Bacteria</taxon>
        <taxon>Pseudomonadati</taxon>
        <taxon>Pseudomonadota</taxon>
        <taxon>Alphaproteobacteria</taxon>
        <taxon>Hyphomicrobiales</taxon>
        <taxon>Methylobacteriaceae</taxon>
        <taxon>Methylobacterium</taxon>
    </lineage>
</organism>
<proteinExistence type="predicted"/>
<dbReference type="AlphaFoldDB" id="A0A1I4PU89"/>
<keyword evidence="3" id="KW-1185">Reference proteome</keyword>